<dbReference type="RefSeq" id="WP_071613683.1">
    <property type="nucleotide sequence ID" value="NZ_CP015756.1"/>
</dbReference>
<evidence type="ECO:0000256" key="2">
    <source>
        <dbReference type="ARBA" id="ARBA00022448"/>
    </source>
</evidence>
<feature type="domain" description="Major facilitator superfamily (MFS) profile" evidence="7">
    <location>
        <begin position="12"/>
        <end position="386"/>
    </location>
</feature>
<feature type="transmembrane region" description="Helical" evidence="6">
    <location>
        <begin position="363"/>
        <end position="382"/>
    </location>
</feature>
<dbReference type="GO" id="GO:0005886">
    <property type="term" value="C:plasma membrane"/>
    <property type="evidence" value="ECO:0007669"/>
    <property type="project" value="UniProtKB-SubCell"/>
</dbReference>
<dbReference type="InterPro" id="IPR036259">
    <property type="entry name" value="MFS_trans_sf"/>
</dbReference>
<feature type="transmembrane region" description="Helical" evidence="6">
    <location>
        <begin position="162"/>
        <end position="185"/>
    </location>
</feature>
<dbReference type="PROSITE" id="PS50850">
    <property type="entry name" value="MFS"/>
    <property type="match status" value="1"/>
</dbReference>
<dbReference type="GO" id="GO:0022857">
    <property type="term" value="F:transmembrane transporter activity"/>
    <property type="evidence" value="ECO:0007669"/>
    <property type="project" value="InterPro"/>
</dbReference>
<dbReference type="Proteomes" id="UP000182569">
    <property type="component" value="Chromosome"/>
</dbReference>
<feature type="transmembrane region" description="Helical" evidence="6">
    <location>
        <begin position="273"/>
        <end position="292"/>
    </location>
</feature>
<dbReference type="PANTHER" id="PTHR23531:SF1">
    <property type="entry name" value="QUINOLENE RESISTANCE PROTEIN NORA"/>
    <property type="match status" value="1"/>
</dbReference>
<keyword evidence="2" id="KW-0813">Transport</keyword>
<proteinExistence type="predicted"/>
<evidence type="ECO:0000256" key="4">
    <source>
        <dbReference type="ARBA" id="ARBA00022989"/>
    </source>
</evidence>
<keyword evidence="9" id="KW-1185">Reference proteome</keyword>
<feature type="transmembrane region" description="Helical" evidence="6">
    <location>
        <begin position="105"/>
        <end position="128"/>
    </location>
</feature>
<evidence type="ECO:0000313" key="9">
    <source>
        <dbReference type="Proteomes" id="UP000182569"/>
    </source>
</evidence>
<dbReference type="KEGG" id="ceu:A7L45_15540"/>
<feature type="transmembrane region" description="Helical" evidence="6">
    <location>
        <begin position="243"/>
        <end position="261"/>
    </location>
</feature>
<keyword evidence="3 6" id="KW-0812">Transmembrane</keyword>
<organism evidence="8 9">
    <name type="scientific">Clostridium estertheticum subsp. estertheticum</name>
    <dbReference type="NCBI Taxonomy" id="1552"/>
    <lineage>
        <taxon>Bacteria</taxon>
        <taxon>Bacillati</taxon>
        <taxon>Bacillota</taxon>
        <taxon>Clostridia</taxon>
        <taxon>Eubacteriales</taxon>
        <taxon>Clostridiaceae</taxon>
        <taxon>Clostridium</taxon>
    </lineage>
</organism>
<keyword evidence="4 6" id="KW-1133">Transmembrane helix</keyword>
<accession>A0A1J0GJ93</accession>
<dbReference type="Pfam" id="PF07690">
    <property type="entry name" value="MFS_1"/>
    <property type="match status" value="1"/>
</dbReference>
<reference evidence="9" key="1">
    <citation type="journal article" date="2016" name="Front. Microbiol.">
        <title>Complete Genome Sequence of Clostridium estertheticum DSM 8809, a Microbe Identified in Spoiled Vacuum Packed Beef.</title>
        <authorList>
            <person name="Yu Z."/>
            <person name="Gunn L."/>
            <person name="Brennan E."/>
            <person name="Reid R."/>
            <person name="Wall P.G."/>
            <person name="Gaora O.P."/>
            <person name="Hurley D."/>
            <person name="Bolton D."/>
            <person name="Fanning S."/>
        </authorList>
    </citation>
    <scope>NUCLEOTIDE SEQUENCE [LARGE SCALE GENOMIC DNA]</scope>
    <source>
        <strain evidence="9">DSM 8809</strain>
    </source>
</reference>
<dbReference type="PANTHER" id="PTHR23531">
    <property type="entry name" value="QUINOLENE RESISTANCE PROTEIN NORA"/>
    <property type="match status" value="1"/>
</dbReference>
<evidence type="ECO:0000259" key="7">
    <source>
        <dbReference type="PROSITE" id="PS50850"/>
    </source>
</evidence>
<evidence type="ECO:0000256" key="3">
    <source>
        <dbReference type="ARBA" id="ARBA00022692"/>
    </source>
</evidence>
<dbReference type="CDD" id="cd17489">
    <property type="entry name" value="MFS_YfcJ_like"/>
    <property type="match status" value="1"/>
</dbReference>
<feature type="transmembrane region" description="Helical" evidence="6">
    <location>
        <begin position="12"/>
        <end position="30"/>
    </location>
</feature>
<dbReference type="AlphaFoldDB" id="A0A1J0GJ93"/>
<dbReference type="InterPro" id="IPR052714">
    <property type="entry name" value="MFS_Exporter"/>
</dbReference>
<feature type="transmembrane region" description="Helical" evidence="6">
    <location>
        <begin position="210"/>
        <end position="231"/>
    </location>
</feature>
<name>A0A1J0GJ93_9CLOT</name>
<evidence type="ECO:0000256" key="1">
    <source>
        <dbReference type="ARBA" id="ARBA00004651"/>
    </source>
</evidence>
<feature type="transmembrane region" description="Helical" evidence="6">
    <location>
        <begin position="135"/>
        <end position="156"/>
    </location>
</feature>
<evidence type="ECO:0000313" key="8">
    <source>
        <dbReference type="EMBL" id="APC41387.1"/>
    </source>
</evidence>
<dbReference type="Gene3D" id="1.20.1250.20">
    <property type="entry name" value="MFS general substrate transporter like domains"/>
    <property type="match status" value="1"/>
</dbReference>
<protein>
    <submittedName>
        <fullName evidence="8">Multidrug MFS transporter</fullName>
    </submittedName>
</protein>
<evidence type="ECO:0000256" key="6">
    <source>
        <dbReference type="SAM" id="Phobius"/>
    </source>
</evidence>
<dbReference type="InterPro" id="IPR020846">
    <property type="entry name" value="MFS_dom"/>
</dbReference>
<sequence length="395" mass="42893">MVKIKENLWTKNFLILSLINFFLTLIYFLLNSTITIYAINNFKASTGQAGFVAGIFIIGTLIGRIFTGRMHHSKKLLTMGLSIFILSSLLYFADYGLMFLTIVRLINGFSIGVVTTIVATVVAITLPLSRKGEGVSYFAVSTAIGTGIGPFIGLYLSQSSNFNTIFMLCFMLGIVSLGAGIFVDFSTVPVRNSKNEYTELKLSNFIEPKVISISIIILAASFCFSSVLSYINLYAIELSLVKTASYFFMVYTVVVLISRPFTGRIVDKKGANFIIYPALVIFAIGLILLSSVTNSTTLLLAGALMGLGFGNVSSISQTIAIKSAEPNRLGLATATFSIFSDIGSGFGPSIIGLIIPLIGYKTLYMSLGITVFVIPVFYYFLLGRKGSTYELPTVK</sequence>
<evidence type="ECO:0000256" key="5">
    <source>
        <dbReference type="ARBA" id="ARBA00023136"/>
    </source>
</evidence>
<dbReference type="InterPro" id="IPR011701">
    <property type="entry name" value="MFS"/>
</dbReference>
<dbReference type="SUPFAM" id="SSF103473">
    <property type="entry name" value="MFS general substrate transporter"/>
    <property type="match status" value="1"/>
</dbReference>
<dbReference type="EMBL" id="CP015756">
    <property type="protein sequence ID" value="APC41387.1"/>
    <property type="molecule type" value="Genomic_DNA"/>
</dbReference>
<comment type="subcellular location">
    <subcellularLocation>
        <location evidence="1">Cell membrane</location>
        <topology evidence="1">Multi-pass membrane protein</topology>
    </subcellularLocation>
</comment>
<keyword evidence="5 6" id="KW-0472">Membrane</keyword>
<feature type="transmembrane region" description="Helical" evidence="6">
    <location>
        <begin position="331"/>
        <end position="357"/>
    </location>
</feature>
<feature type="transmembrane region" description="Helical" evidence="6">
    <location>
        <begin position="50"/>
        <end position="67"/>
    </location>
</feature>
<feature type="transmembrane region" description="Helical" evidence="6">
    <location>
        <begin position="298"/>
        <end position="319"/>
    </location>
</feature>
<gene>
    <name evidence="8" type="ORF">A7L45_15540</name>
</gene>
<feature type="transmembrane region" description="Helical" evidence="6">
    <location>
        <begin position="76"/>
        <end position="93"/>
    </location>
</feature>